<evidence type="ECO:0000313" key="3">
    <source>
        <dbReference type="EMBL" id="EBO6345042.1"/>
    </source>
</evidence>
<organism evidence="10">
    <name type="scientific">Salmonella enterica</name>
    <name type="common">Salmonella choleraesuis</name>
    <dbReference type="NCBI Taxonomy" id="28901"/>
    <lineage>
        <taxon>Bacteria</taxon>
        <taxon>Pseudomonadati</taxon>
        <taxon>Pseudomonadota</taxon>
        <taxon>Gammaproteobacteria</taxon>
        <taxon>Enterobacterales</taxon>
        <taxon>Enterobacteriaceae</taxon>
        <taxon>Salmonella</taxon>
    </lineage>
</organism>
<evidence type="ECO:0000313" key="13">
    <source>
        <dbReference type="EMBL" id="EDH2678800.1"/>
    </source>
</evidence>
<dbReference type="RefSeq" id="WP_058649040.1">
    <property type="nucleotide sequence ID" value="NZ_JBCIKQ010000012.1"/>
</dbReference>
<dbReference type="EMBL" id="AAGSZG010000002">
    <property type="protein sequence ID" value="EBR6584483.1"/>
    <property type="molecule type" value="Genomic_DNA"/>
</dbReference>
<dbReference type="EMBL" id="AAGZHZ010000010">
    <property type="protein sequence ID" value="EBT6090394.1"/>
    <property type="molecule type" value="Genomic_DNA"/>
</dbReference>
<reference evidence="10" key="1">
    <citation type="submission" date="2019-08" db="EMBL/GenBank/DDBJ databases">
        <authorList>
            <consortium name="PulseNet: The National Subtyping Network for Foodborne Disease Surveillance"/>
            <person name="Tarr C.L."/>
            <person name="Trees E."/>
            <person name="Katz L.S."/>
            <person name="Carleton-Romer H.A."/>
            <person name="Stroika S."/>
            <person name="Kucerova Z."/>
            <person name="Roache K.F."/>
            <person name="Sabol A.L."/>
            <person name="Besser J."/>
            <person name="Gerner-Smidt P."/>
        </authorList>
    </citation>
    <scope>NUCLEOTIDE SEQUENCE</scope>
    <source>
        <strain evidence="6">2009K1310</strain>
        <strain evidence="4">PNUSAS013088</strain>
        <strain evidence="5">PNUSAS023182</strain>
        <strain evidence="3">PNUSAS047177</strain>
        <strain evidence="2">PNUSAS049111</strain>
        <strain evidence="1">PNUSAS060601</strain>
        <strain evidence="7">PNUSAS083364</strain>
        <strain evidence="8">PNUSAS085784</strain>
        <strain evidence="9">PNUSAS094379</strain>
        <strain evidence="10">PNUSAS094860</strain>
        <strain evidence="11">PNUSAS095611</strain>
        <strain evidence="12">PNUSAS103024</strain>
        <strain evidence="13">PNUSAS106608</strain>
    </source>
</reference>
<protein>
    <recommendedName>
        <fullName evidence="14">RiboL-PSP-HEPN domain-containing protein</fullName>
    </recommendedName>
</protein>
<dbReference type="AlphaFoldDB" id="A0A5Z0UIM8"/>
<evidence type="ECO:0000313" key="5">
    <source>
        <dbReference type="EMBL" id="EBT6090394.1"/>
    </source>
</evidence>
<dbReference type="EMBL" id="AAHCHO010000002">
    <property type="protein sequence ID" value="EBU5348477.1"/>
    <property type="molecule type" value="Genomic_DNA"/>
</dbReference>
<evidence type="ECO:0000313" key="11">
    <source>
        <dbReference type="EMBL" id="ECR0003590.1"/>
    </source>
</evidence>
<comment type="caution">
    <text evidence="10">The sequence shown here is derived from an EMBL/GenBank/DDBJ whole genome shotgun (WGS) entry which is preliminary data.</text>
</comment>
<dbReference type="EMBL" id="AAKBBF010000116">
    <property type="protein sequence ID" value="ECQ4888519.1"/>
    <property type="molecule type" value="Genomic_DNA"/>
</dbReference>
<evidence type="ECO:0000313" key="4">
    <source>
        <dbReference type="EMBL" id="EBR6584483.1"/>
    </source>
</evidence>
<sequence>MGVTKEWVMDVEESRREEWIRERLSNQELDEWSEEWQELEAEFHNYQDFLADMAQEEYEEQQWLKQNPHTVIYDSAINILQEIKEEAKQHKSEVFIKMQISYSITIMESCLSEMLKSVALSNERYVIHAIQNIKKLSDKSIPITDLLVKENTASKYVQDYLSDILYHKILSVVEIYKAVLQPKKYKGISLKDVLSLTKLRHDIVHRNGKSLNGEIHTFNSASLDAAFKTVNEFLTHMKDLISDAVEQHESEQISRDLNDEF</sequence>
<gene>
    <name evidence="6" type="ORF">C0O14_05930</name>
    <name evidence="4" type="ORF">CA000_09155</name>
    <name evidence="5" type="ORF">CNR48_20150</name>
    <name evidence="3" type="ORF">DV541_23235</name>
    <name evidence="2" type="ORF">DY826_23760</name>
    <name evidence="1" type="ORF">EFZ79_21425</name>
    <name evidence="11" type="ORF">F0671_13265</name>
    <name evidence="10" type="ORF">F0C21_22210</name>
    <name evidence="12" type="ORF">F7338_22275</name>
    <name evidence="7" type="ORF">FOG71_12395</name>
    <name evidence="8" type="ORF">FRJ68_22260</name>
    <name evidence="9" type="ORF">FZ253_22440</name>
    <name evidence="13" type="ORF">GC648_20870</name>
</gene>
<dbReference type="EMBL" id="AAKAEB010000077">
    <property type="protein sequence ID" value="ECQ2399349.1"/>
    <property type="molecule type" value="Genomic_DNA"/>
</dbReference>
<evidence type="ECO:0000313" key="6">
    <source>
        <dbReference type="EMBL" id="EBU5348477.1"/>
    </source>
</evidence>
<proteinExistence type="predicted"/>
<dbReference type="EMBL" id="AAIQYC010000002">
    <property type="protein sequence ID" value="ECH2259131.1"/>
    <property type="molecule type" value="Genomic_DNA"/>
</dbReference>
<dbReference type="EMBL" id="AACUYX010000020">
    <property type="protein sequence ID" value="EAM4545529.1"/>
    <property type="molecule type" value="Genomic_DNA"/>
</dbReference>
<evidence type="ECO:0000313" key="1">
    <source>
        <dbReference type="EMBL" id="EAM4545529.1"/>
    </source>
</evidence>
<evidence type="ECO:0000313" key="9">
    <source>
        <dbReference type="EMBL" id="ECQ2399349.1"/>
    </source>
</evidence>
<accession>A0A5Z0UIM8</accession>
<evidence type="ECO:0000313" key="12">
    <source>
        <dbReference type="EMBL" id="ECZ1440287.1"/>
    </source>
</evidence>
<evidence type="ECO:0000313" key="2">
    <source>
        <dbReference type="EMBL" id="EBN7333751.1"/>
    </source>
</evidence>
<dbReference type="EMBL" id="AAGGPD010000051">
    <property type="protein sequence ID" value="EBN7333751.1"/>
    <property type="molecule type" value="Genomic_DNA"/>
</dbReference>
<dbReference type="EMBL" id="AAJBNQ010000087">
    <property type="protein sequence ID" value="ECK3573922.1"/>
    <property type="molecule type" value="Genomic_DNA"/>
</dbReference>
<evidence type="ECO:0000313" key="10">
    <source>
        <dbReference type="EMBL" id="ECQ4888519.1"/>
    </source>
</evidence>
<name>A0A5Z0UIM8_SALER</name>
<dbReference type="EMBL" id="AAMGZE010000008">
    <property type="protein sequence ID" value="EDH2678800.1"/>
    <property type="molecule type" value="Genomic_DNA"/>
</dbReference>
<dbReference type="EMBL" id="AAGJDH010000146">
    <property type="protein sequence ID" value="EBO6345042.1"/>
    <property type="molecule type" value="Genomic_DNA"/>
</dbReference>
<dbReference type="EMBL" id="AALFOU010000135">
    <property type="protein sequence ID" value="ECZ1440287.1"/>
    <property type="molecule type" value="Genomic_DNA"/>
</dbReference>
<evidence type="ECO:0008006" key="14">
    <source>
        <dbReference type="Google" id="ProtNLM"/>
    </source>
</evidence>
<evidence type="ECO:0000313" key="8">
    <source>
        <dbReference type="EMBL" id="ECK3573922.1"/>
    </source>
</evidence>
<evidence type="ECO:0000313" key="7">
    <source>
        <dbReference type="EMBL" id="ECH2259131.1"/>
    </source>
</evidence>
<dbReference type="EMBL" id="AAKDWQ010000003">
    <property type="protein sequence ID" value="ECR0003590.1"/>
    <property type="molecule type" value="Genomic_DNA"/>
</dbReference>